<evidence type="ECO:0000313" key="1">
    <source>
        <dbReference type="EMBL" id="KAK3797275.1"/>
    </source>
</evidence>
<protein>
    <submittedName>
        <fullName evidence="1">Uncharacterized protein</fullName>
    </submittedName>
</protein>
<name>A0AAE1B110_9GAST</name>
<gene>
    <name evidence="1" type="ORF">RRG08_019647</name>
</gene>
<keyword evidence="2" id="KW-1185">Reference proteome</keyword>
<dbReference type="Proteomes" id="UP001283361">
    <property type="component" value="Unassembled WGS sequence"/>
</dbReference>
<dbReference type="AlphaFoldDB" id="A0AAE1B110"/>
<organism evidence="1 2">
    <name type="scientific">Elysia crispata</name>
    <name type="common">lettuce slug</name>
    <dbReference type="NCBI Taxonomy" id="231223"/>
    <lineage>
        <taxon>Eukaryota</taxon>
        <taxon>Metazoa</taxon>
        <taxon>Spiralia</taxon>
        <taxon>Lophotrochozoa</taxon>
        <taxon>Mollusca</taxon>
        <taxon>Gastropoda</taxon>
        <taxon>Heterobranchia</taxon>
        <taxon>Euthyneura</taxon>
        <taxon>Panpulmonata</taxon>
        <taxon>Sacoglossa</taxon>
        <taxon>Placobranchoidea</taxon>
        <taxon>Plakobranchidae</taxon>
        <taxon>Elysia</taxon>
    </lineage>
</organism>
<comment type="caution">
    <text evidence="1">The sequence shown here is derived from an EMBL/GenBank/DDBJ whole genome shotgun (WGS) entry which is preliminary data.</text>
</comment>
<evidence type="ECO:0000313" key="2">
    <source>
        <dbReference type="Proteomes" id="UP001283361"/>
    </source>
</evidence>
<accession>A0AAE1B110</accession>
<sequence>MSKAKEMPDFLELISSPPGAQRLMTITLKLRVEQASQTSFTVSYCQPLTNMTVFNGQLVKRVEIKGDYERETRGEESVKIIVCVSEKVKAD</sequence>
<proteinExistence type="predicted"/>
<dbReference type="EMBL" id="JAWDGP010000783">
    <property type="protein sequence ID" value="KAK3797275.1"/>
    <property type="molecule type" value="Genomic_DNA"/>
</dbReference>
<reference evidence="1" key="1">
    <citation type="journal article" date="2023" name="G3 (Bethesda)">
        <title>A reference genome for the long-term kleptoplast-retaining sea slug Elysia crispata morphotype clarki.</title>
        <authorList>
            <person name="Eastman K.E."/>
            <person name="Pendleton A.L."/>
            <person name="Shaikh M.A."/>
            <person name="Suttiyut T."/>
            <person name="Ogas R."/>
            <person name="Tomko P."/>
            <person name="Gavelis G."/>
            <person name="Widhalm J.R."/>
            <person name="Wisecaver J.H."/>
        </authorList>
    </citation>
    <scope>NUCLEOTIDE SEQUENCE</scope>
    <source>
        <strain evidence="1">ECLA1</strain>
    </source>
</reference>